<evidence type="ECO:0000259" key="1">
    <source>
        <dbReference type="Pfam" id="PF13960"/>
    </source>
</evidence>
<dbReference type="InterPro" id="IPR025452">
    <property type="entry name" value="DUF4218"/>
</dbReference>
<protein>
    <recommendedName>
        <fullName evidence="1">DUF4218 domain-containing protein</fullName>
    </recommendedName>
</protein>
<accession>A0AAW2JZQ8</accession>
<name>A0AAW2JZQ8_9LAMI</name>
<dbReference type="PANTHER" id="PTHR48258">
    <property type="entry name" value="DUF4218 DOMAIN-CONTAINING PROTEIN-RELATED"/>
    <property type="match status" value="1"/>
</dbReference>
<organism evidence="2">
    <name type="scientific">Sesamum calycinum</name>
    <dbReference type="NCBI Taxonomy" id="2727403"/>
    <lineage>
        <taxon>Eukaryota</taxon>
        <taxon>Viridiplantae</taxon>
        <taxon>Streptophyta</taxon>
        <taxon>Embryophyta</taxon>
        <taxon>Tracheophyta</taxon>
        <taxon>Spermatophyta</taxon>
        <taxon>Magnoliopsida</taxon>
        <taxon>eudicotyledons</taxon>
        <taxon>Gunneridae</taxon>
        <taxon>Pentapetalae</taxon>
        <taxon>asterids</taxon>
        <taxon>lamiids</taxon>
        <taxon>Lamiales</taxon>
        <taxon>Pedaliaceae</taxon>
        <taxon>Sesamum</taxon>
    </lineage>
</organism>
<dbReference type="Pfam" id="PF13960">
    <property type="entry name" value="DUF4218"/>
    <property type="match status" value="1"/>
</dbReference>
<feature type="domain" description="DUF4218" evidence="1">
    <location>
        <begin position="48"/>
        <end position="111"/>
    </location>
</feature>
<dbReference type="AlphaFoldDB" id="A0AAW2JZQ8"/>
<reference evidence="2" key="2">
    <citation type="journal article" date="2024" name="Plant">
        <title>Genomic evolution and insights into agronomic trait innovations of Sesamum species.</title>
        <authorList>
            <person name="Miao H."/>
            <person name="Wang L."/>
            <person name="Qu L."/>
            <person name="Liu H."/>
            <person name="Sun Y."/>
            <person name="Le M."/>
            <person name="Wang Q."/>
            <person name="Wei S."/>
            <person name="Zheng Y."/>
            <person name="Lin W."/>
            <person name="Duan Y."/>
            <person name="Cao H."/>
            <person name="Xiong S."/>
            <person name="Wang X."/>
            <person name="Wei L."/>
            <person name="Li C."/>
            <person name="Ma Q."/>
            <person name="Ju M."/>
            <person name="Zhao R."/>
            <person name="Li G."/>
            <person name="Mu C."/>
            <person name="Tian Q."/>
            <person name="Mei H."/>
            <person name="Zhang T."/>
            <person name="Gao T."/>
            <person name="Zhang H."/>
        </authorList>
    </citation>
    <scope>NUCLEOTIDE SEQUENCE</scope>
    <source>
        <strain evidence="2">KEN8</strain>
    </source>
</reference>
<evidence type="ECO:0000313" key="2">
    <source>
        <dbReference type="EMBL" id="KAL0300044.1"/>
    </source>
</evidence>
<reference evidence="2" key="1">
    <citation type="submission" date="2020-06" db="EMBL/GenBank/DDBJ databases">
        <authorList>
            <person name="Li T."/>
            <person name="Hu X."/>
            <person name="Zhang T."/>
            <person name="Song X."/>
            <person name="Zhang H."/>
            <person name="Dai N."/>
            <person name="Sheng W."/>
            <person name="Hou X."/>
            <person name="Wei L."/>
        </authorList>
    </citation>
    <scope>NUCLEOTIDE SEQUENCE</scope>
    <source>
        <strain evidence="2">KEN8</strain>
        <tissue evidence="2">Leaf</tissue>
    </source>
</reference>
<dbReference type="EMBL" id="JACGWM010000728">
    <property type="protein sequence ID" value="KAL0300044.1"/>
    <property type="molecule type" value="Genomic_DNA"/>
</dbReference>
<sequence length="261" mass="29945">MKEMRLHDMKSDDCHVFVLKFIPTAFHEMLPKPVWSALTVVSLLFEILCSMTLDINKVQELEASIMTILSNLKKIFLQAFFNSMRHLIVHLPYEVHVGGFAQYMWMYPFESLDSGYSKSSVLWTSSNHTTAADVIDTSYLGNKDDEDIMHKLPNGITQEDWEKLINYFESDEFKGMEYGVSSNPGLGIYALIRETTLLQIDRHRNLLPIRSITVATDFVERKRFSKYKGDTAVIYCQGTDPLLGTHRPRYTHSDCNGQGSL</sequence>
<dbReference type="PANTHER" id="PTHR48258:SF4">
    <property type="entry name" value="DUF4216 DOMAIN-CONTAINING PROTEIN"/>
    <property type="match status" value="1"/>
</dbReference>
<comment type="caution">
    <text evidence="2">The sequence shown here is derived from an EMBL/GenBank/DDBJ whole genome shotgun (WGS) entry which is preliminary data.</text>
</comment>
<proteinExistence type="predicted"/>
<gene>
    <name evidence="2" type="ORF">Scaly_3061600</name>
</gene>